<keyword evidence="4 7" id="KW-0812">Transmembrane</keyword>
<name>A0ABT0T201_9GAMM</name>
<evidence type="ECO:0000256" key="1">
    <source>
        <dbReference type="ARBA" id="ARBA00004651"/>
    </source>
</evidence>
<evidence type="ECO:0000256" key="4">
    <source>
        <dbReference type="ARBA" id="ARBA00022692"/>
    </source>
</evidence>
<feature type="transmembrane region" description="Helical" evidence="7">
    <location>
        <begin position="198"/>
        <end position="216"/>
    </location>
</feature>
<gene>
    <name evidence="8" type="ORF">M8009_11640</name>
</gene>
<keyword evidence="9" id="KW-1185">Reference proteome</keyword>
<dbReference type="NCBIfam" id="NF033936">
    <property type="entry name" value="CuZnOut_SO0444"/>
    <property type="match status" value="1"/>
</dbReference>
<accession>A0ABT0T201</accession>
<dbReference type="RefSeq" id="WP_250061257.1">
    <property type="nucleotide sequence ID" value="NZ_JAMJPK010000005.1"/>
</dbReference>
<feature type="transmembrane region" description="Helical" evidence="7">
    <location>
        <begin position="228"/>
        <end position="257"/>
    </location>
</feature>
<evidence type="ECO:0000313" key="8">
    <source>
        <dbReference type="EMBL" id="MCL7940939.1"/>
    </source>
</evidence>
<evidence type="ECO:0000256" key="6">
    <source>
        <dbReference type="ARBA" id="ARBA00023136"/>
    </source>
</evidence>
<feature type="transmembrane region" description="Helical" evidence="7">
    <location>
        <begin position="295"/>
        <end position="319"/>
    </location>
</feature>
<reference evidence="8" key="1">
    <citation type="submission" date="2022-05" db="EMBL/GenBank/DDBJ databases">
        <title>Halomonas geminus sp. nov. and Halomonas llamarensis sp. nov. isolated from high-altitude salars of the Atacama Desert.</title>
        <authorList>
            <person name="Hintersatz C."/>
            <person name="Rojas L.A."/>
            <person name="Wei T.-S."/>
            <person name="Kutschke S."/>
            <person name="Lehmann F."/>
            <person name="Jain R."/>
            <person name="Pollmann K."/>
        </authorList>
    </citation>
    <scope>NUCLEOTIDE SEQUENCE</scope>
    <source>
        <strain evidence="8">ATCH28</strain>
    </source>
</reference>
<feature type="transmembrane region" description="Helical" evidence="7">
    <location>
        <begin position="86"/>
        <end position="105"/>
    </location>
</feature>
<keyword evidence="5 7" id="KW-1133">Transmembrane helix</keyword>
<proteinExistence type="inferred from homology"/>
<feature type="transmembrane region" description="Helical" evidence="7">
    <location>
        <begin position="49"/>
        <end position="74"/>
    </location>
</feature>
<dbReference type="PANTHER" id="PTHR34184">
    <property type="entry name" value="UPF0718 PROTEIN YCGR"/>
    <property type="match status" value="1"/>
</dbReference>
<sequence>MSLLSAILAVALSAAPWLLLGLVMAGLIKALVSEALLQRWVGGQGLGSIARAAVIGAPLPLCSCGAIPTALAMYRGGASRGPATAFLIGTPGIGVDSMAITYALLGPFMAVARATSAVLTAIVTGLLVGRTFSTNKPTDIPTSVPASVAPKEEDGCGSCCASGCDDSREAVAETTAPGLAGRLADGLRYAFTDILDDISLWLLVGLLVAGALIALVPPQQLAALGSGLGAMLIMAVIGIPLYMCATAATPIAAGLLLAGVSPGTVLVFLIAAPVTSLATLGVFRREMGNRALVAYLAGILASAVLLGLGVDAVANWWQLDITRQIEEVGELLPAWVEWLGLVVLVALAVKPLRRTLADHLPHPA</sequence>
<dbReference type="PANTHER" id="PTHR34184:SF4">
    <property type="entry name" value="UPF0718 PROTEIN YCGR"/>
    <property type="match status" value="1"/>
</dbReference>
<comment type="subcellular location">
    <subcellularLocation>
        <location evidence="1">Cell membrane</location>
        <topology evidence="1">Multi-pass membrane protein</topology>
    </subcellularLocation>
</comment>
<dbReference type="InterPro" id="IPR005524">
    <property type="entry name" value="DUF318"/>
</dbReference>
<keyword evidence="3" id="KW-1003">Cell membrane</keyword>
<evidence type="ECO:0000256" key="3">
    <source>
        <dbReference type="ARBA" id="ARBA00022475"/>
    </source>
</evidence>
<evidence type="ECO:0000256" key="5">
    <source>
        <dbReference type="ARBA" id="ARBA00022989"/>
    </source>
</evidence>
<protein>
    <submittedName>
        <fullName evidence="8">SO_0444 family Cu/Zn efflux transporter</fullName>
    </submittedName>
</protein>
<dbReference type="Proteomes" id="UP001165369">
    <property type="component" value="Unassembled WGS sequence"/>
</dbReference>
<evidence type="ECO:0000313" key="9">
    <source>
        <dbReference type="Proteomes" id="UP001165369"/>
    </source>
</evidence>
<dbReference type="EMBL" id="JAMJPK010000005">
    <property type="protein sequence ID" value="MCL7940939.1"/>
    <property type="molecule type" value="Genomic_DNA"/>
</dbReference>
<evidence type="ECO:0000256" key="7">
    <source>
        <dbReference type="SAM" id="Phobius"/>
    </source>
</evidence>
<comment type="similarity">
    <text evidence="2">Belongs to the UPF0718 family.</text>
</comment>
<organism evidence="8 9">
    <name type="scientific">Halomonas gemina</name>
    <dbReference type="NCBI Taxonomy" id="2945105"/>
    <lineage>
        <taxon>Bacteria</taxon>
        <taxon>Pseudomonadati</taxon>
        <taxon>Pseudomonadota</taxon>
        <taxon>Gammaproteobacteria</taxon>
        <taxon>Oceanospirillales</taxon>
        <taxon>Halomonadaceae</taxon>
        <taxon>Halomonas</taxon>
    </lineage>
</organism>
<evidence type="ECO:0000256" key="2">
    <source>
        <dbReference type="ARBA" id="ARBA00006386"/>
    </source>
</evidence>
<comment type="caution">
    <text evidence="8">The sequence shown here is derived from an EMBL/GenBank/DDBJ whole genome shotgun (WGS) entry which is preliminary data.</text>
</comment>
<dbReference type="InterPro" id="IPR052923">
    <property type="entry name" value="UPF0718"/>
</dbReference>
<dbReference type="Pfam" id="PF03773">
    <property type="entry name" value="ArsP_1"/>
    <property type="match status" value="1"/>
</dbReference>
<keyword evidence="6 7" id="KW-0472">Membrane</keyword>